<feature type="domain" description="FAD-dependent oxidoreductase 2 FAD-binding" evidence="9">
    <location>
        <begin position="5"/>
        <end position="35"/>
    </location>
</feature>
<evidence type="ECO:0000259" key="10">
    <source>
        <dbReference type="Pfam" id="PF08491"/>
    </source>
</evidence>
<evidence type="ECO:0000256" key="1">
    <source>
        <dbReference type="ARBA" id="ARBA00001974"/>
    </source>
</evidence>
<dbReference type="Pfam" id="PF08491">
    <property type="entry name" value="SE"/>
    <property type="match status" value="1"/>
</dbReference>
<accession>A0ABW0YWQ6</accession>
<evidence type="ECO:0000256" key="7">
    <source>
        <dbReference type="ARBA" id="ARBA00023002"/>
    </source>
</evidence>
<evidence type="ECO:0000313" key="12">
    <source>
        <dbReference type="Proteomes" id="UP001596083"/>
    </source>
</evidence>
<dbReference type="Gene3D" id="3.50.50.60">
    <property type="entry name" value="FAD/NAD(P)-binding domain"/>
    <property type="match status" value="2"/>
</dbReference>
<dbReference type="EMBL" id="JBHSPB010000006">
    <property type="protein sequence ID" value="MFC5720995.1"/>
    <property type="molecule type" value="Genomic_DNA"/>
</dbReference>
<comment type="subcellular location">
    <subcellularLocation>
        <location evidence="2">Membrane</location>
    </subcellularLocation>
</comment>
<evidence type="ECO:0000256" key="2">
    <source>
        <dbReference type="ARBA" id="ARBA00004370"/>
    </source>
</evidence>
<dbReference type="Proteomes" id="UP001596083">
    <property type="component" value="Unassembled WGS sequence"/>
</dbReference>
<organism evidence="11 12">
    <name type="scientific">Streptomyces gamaensis</name>
    <dbReference type="NCBI Taxonomy" id="1763542"/>
    <lineage>
        <taxon>Bacteria</taxon>
        <taxon>Bacillati</taxon>
        <taxon>Actinomycetota</taxon>
        <taxon>Actinomycetes</taxon>
        <taxon>Kitasatosporales</taxon>
        <taxon>Streptomycetaceae</taxon>
        <taxon>Streptomyces</taxon>
    </lineage>
</organism>
<dbReference type="InterPro" id="IPR040125">
    <property type="entry name" value="Squalene_monox"/>
</dbReference>
<evidence type="ECO:0000256" key="8">
    <source>
        <dbReference type="ARBA" id="ARBA00023136"/>
    </source>
</evidence>
<keyword evidence="6" id="KW-0274">FAD</keyword>
<dbReference type="PANTHER" id="PTHR10835">
    <property type="entry name" value="SQUALENE MONOOXYGENASE"/>
    <property type="match status" value="1"/>
</dbReference>
<comment type="similarity">
    <text evidence="3">Belongs to the squalene monooxygenase family.</text>
</comment>
<dbReference type="InterPro" id="IPR003953">
    <property type="entry name" value="FAD-dep_OxRdtase_2_FAD-bd"/>
</dbReference>
<protein>
    <recommendedName>
        <fullName evidence="4">squalene monooxygenase</fullName>
        <ecNumber evidence="4">1.14.14.17</ecNumber>
    </recommendedName>
</protein>
<evidence type="ECO:0000256" key="5">
    <source>
        <dbReference type="ARBA" id="ARBA00022630"/>
    </source>
</evidence>
<dbReference type="EC" id="1.14.14.17" evidence="4"/>
<evidence type="ECO:0000256" key="6">
    <source>
        <dbReference type="ARBA" id="ARBA00022827"/>
    </source>
</evidence>
<dbReference type="PRINTS" id="PR00420">
    <property type="entry name" value="RNGMNOXGNASE"/>
</dbReference>
<name>A0ABW0YWQ6_9ACTN</name>
<keyword evidence="11" id="KW-0503">Monooxygenase</keyword>
<keyword evidence="5" id="KW-0285">Flavoprotein</keyword>
<comment type="cofactor">
    <cofactor evidence="1">
        <name>FAD</name>
        <dbReference type="ChEBI" id="CHEBI:57692"/>
    </cofactor>
</comment>
<evidence type="ECO:0000256" key="4">
    <source>
        <dbReference type="ARBA" id="ARBA00012312"/>
    </source>
</evidence>
<evidence type="ECO:0000256" key="3">
    <source>
        <dbReference type="ARBA" id="ARBA00008802"/>
    </source>
</evidence>
<dbReference type="Pfam" id="PF00890">
    <property type="entry name" value="FAD_binding_2"/>
    <property type="match status" value="1"/>
</dbReference>
<comment type="caution">
    <text evidence="11">The sequence shown here is derived from an EMBL/GenBank/DDBJ whole genome shotgun (WGS) entry which is preliminary data.</text>
</comment>
<proteinExistence type="inferred from homology"/>
<dbReference type="GO" id="GO:0004497">
    <property type="term" value="F:monooxygenase activity"/>
    <property type="evidence" value="ECO:0007669"/>
    <property type="project" value="UniProtKB-KW"/>
</dbReference>
<dbReference type="InterPro" id="IPR036188">
    <property type="entry name" value="FAD/NAD-bd_sf"/>
</dbReference>
<sequence>MRTVDVLVAGAGPAGCMTALAFARRGATVLVLEPRPAPARQLAGEWLHPAGVGALHRMGIRCPGREFTANLGFRLHAADGNPPLHCPYPGGTALSMHHHTLTAVLLDTLRGTPGITLRQSERLTAVTTDGRARTTREEIRAGLVVGADGRASTVRRLLRPGEAASAPLSRIAGLLLPGARLPRDGYGHVFLGGPGPVLAYRVAPDTVRLCLDIPFPCPGPAEVHGYLRHGYAAALPGPLRPHFFEALAAGRLQWAAARFRRRSFYGRGRCALVGDAVGHGHPLAAQGMTLALLDAECLARRAPDLAAYAAERTARSWSAERLGAALHRTLTAHDPASLLLRRAALGLWRHDPRQRDLALGLLGVLDDRRSAFCGALARVTAHALTDPSLAGTGTRLADLADWLLWLTGPAVGTPRTPRALRRRLPALAVMGL</sequence>
<keyword evidence="8" id="KW-0472">Membrane</keyword>
<feature type="domain" description="Squalene epoxidase" evidence="10">
    <location>
        <begin position="141"/>
        <end position="305"/>
    </location>
</feature>
<evidence type="ECO:0000313" key="11">
    <source>
        <dbReference type="EMBL" id="MFC5720995.1"/>
    </source>
</evidence>
<reference evidence="12" key="1">
    <citation type="journal article" date="2019" name="Int. J. Syst. Evol. Microbiol.">
        <title>The Global Catalogue of Microorganisms (GCM) 10K type strain sequencing project: providing services to taxonomists for standard genome sequencing and annotation.</title>
        <authorList>
            <consortium name="The Broad Institute Genomics Platform"/>
            <consortium name="The Broad Institute Genome Sequencing Center for Infectious Disease"/>
            <person name="Wu L."/>
            <person name="Ma J."/>
        </authorList>
    </citation>
    <scope>NUCLEOTIDE SEQUENCE [LARGE SCALE GENOMIC DNA]</scope>
    <source>
        <strain evidence="12">CGMCC 4.7304</strain>
    </source>
</reference>
<dbReference type="SUPFAM" id="SSF51905">
    <property type="entry name" value="FAD/NAD(P)-binding domain"/>
    <property type="match status" value="1"/>
</dbReference>
<keyword evidence="7" id="KW-0560">Oxidoreductase</keyword>
<dbReference type="InterPro" id="IPR013698">
    <property type="entry name" value="Squalene_epoxidase"/>
</dbReference>
<dbReference type="PANTHER" id="PTHR10835:SF0">
    <property type="entry name" value="SQUALENE MONOOXYGENASE"/>
    <property type="match status" value="1"/>
</dbReference>
<evidence type="ECO:0000259" key="9">
    <source>
        <dbReference type="Pfam" id="PF00890"/>
    </source>
</evidence>
<dbReference type="RefSeq" id="WP_390316201.1">
    <property type="nucleotide sequence ID" value="NZ_JBHSPB010000006.1"/>
</dbReference>
<gene>
    <name evidence="11" type="ORF">ACFP1Z_12535</name>
</gene>
<keyword evidence="12" id="KW-1185">Reference proteome</keyword>